<keyword evidence="3" id="KW-1185">Reference proteome</keyword>
<dbReference type="EMBL" id="JAPWHE010000001">
    <property type="protein sequence ID" value="MCZ4328630.1"/>
    <property type="molecule type" value="Genomic_DNA"/>
</dbReference>
<evidence type="ECO:0000256" key="1">
    <source>
        <dbReference type="ARBA" id="ARBA00010169"/>
    </source>
</evidence>
<dbReference type="InterPro" id="IPR015867">
    <property type="entry name" value="N-reg_PII/ATP_PRibTrfase_C"/>
</dbReference>
<dbReference type="Gene3D" id="3.30.70.120">
    <property type="match status" value="1"/>
</dbReference>
<dbReference type="PANTHER" id="PTHR23419:SF8">
    <property type="entry name" value="FI09726P"/>
    <property type="match status" value="1"/>
</dbReference>
<reference evidence="2" key="1">
    <citation type="submission" date="2022-12" db="EMBL/GenBank/DDBJ databases">
        <title>Bacterial isolates from different developmental stages of Nematostella vectensis.</title>
        <authorList>
            <person name="Fraune S."/>
        </authorList>
    </citation>
    <scope>NUCLEOTIDE SEQUENCE</scope>
    <source>
        <strain evidence="2">G21619-S1</strain>
    </source>
</reference>
<evidence type="ECO:0000313" key="2">
    <source>
        <dbReference type="EMBL" id="MCZ4328630.1"/>
    </source>
</evidence>
<gene>
    <name evidence="2" type="ORF">O4H32_01500</name>
</gene>
<comment type="caution">
    <text evidence="2">The sequence shown here is derived from an EMBL/GenBank/DDBJ whole genome shotgun (WGS) entry which is preliminary data.</text>
</comment>
<dbReference type="Proteomes" id="UP001068379">
    <property type="component" value="Unassembled WGS sequence"/>
</dbReference>
<sequence>MTDQTLGGDATPVVRQAGAPTDTVVVLTTAPDELLAKRIAHLLVEESLAACAQVGPTIVSMYLWQGELEGTDEVQLAFKTTADALPALHARLRELHPYEIPEFLVLGVPAGSRDYLDWVAQATRPAVQGATRDA</sequence>
<dbReference type="InterPro" id="IPR004323">
    <property type="entry name" value="Ion_tolerance_CutA"/>
</dbReference>
<proteinExistence type="inferred from homology"/>
<dbReference type="Pfam" id="PF03091">
    <property type="entry name" value="CutA1"/>
    <property type="match status" value="1"/>
</dbReference>
<accession>A0ABT4LZZ0</accession>
<evidence type="ECO:0000313" key="3">
    <source>
        <dbReference type="Proteomes" id="UP001068379"/>
    </source>
</evidence>
<protein>
    <submittedName>
        <fullName evidence="2">Divalent-cation tolerance protein CutA</fullName>
    </submittedName>
</protein>
<name>A0ABT4LZZ0_9BURK</name>
<organism evidence="2 3">
    <name type="scientific">Castellaniella denitrificans</name>
    <dbReference type="NCBI Taxonomy" id="56119"/>
    <lineage>
        <taxon>Bacteria</taxon>
        <taxon>Pseudomonadati</taxon>
        <taxon>Pseudomonadota</taxon>
        <taxon>Betaproteobacteria</taxon>
        <taxon>Burkholderiales</taxon>
        <taxon>Alcaligenaceae</taxon>
        <taxon>Castellaniella</taxon>
    </lineage>
</organism>
<dbReference type="RefSeq" id="WP_269356034.1">
    <property type="nucleotide sequence ID" value="NZ_JAPWHE010000001.1"/>
</dbReference>
<comment type="similarity">
    <text evidence="1">Belongs to the CutA family.</text>
</comment>
<dbReference type="InterPro" id="IPR011322">
    <property type="entry name" value="N-reg_PII-like_a/b"/>
</dbReference>
<dbReference type="SUPFAM" id="SSF54913">
    <property type="entry name" value="GlnB-like"/>
    <property type="match status" value="1"/>
</dbReference>
<dbReference type="PANTHER" id="PTHR23419">
    <property type="entry name" value="DIVALENT CATION TOLERANCE CUTA-RELATED"/>
    <property type="match status" value="1"/>
</dbReference>